<evidence type="ECO:0000256" key="8">
    <source>
        <dbReference type="ARBA" id="ARBA00023310"/>
    </source>
</evidence>
<comment type="subunit">
    <text evidence="12">F-type ATPases have 2 components, F(1) - the catalytic core - and F(0) - the membrane proton channel. F(1) has five subunits: alpha(3), beta(3), gamma(1), delta(1), epsilon(1). F(0) has three main subunits: a(1), b(2) and c(10-14). The alpha and beta chains form an alternating ring which encloses part of the gamma chain. F(1) is attached to F(0) by a central stalk formed by the gamma and epsilon chains, while a peripheral stalk is formed by the delta and b chains.</text>
</comment>
<gene>
    <name evidence="12" type="primary">atpF</name>
    <name evidence="14" type="ORF">ACFO0A_11360</name>
</gene>
<keyword evidence="3 12" id="KW-0812">Transmembrane</keyword>
<evidence type="ECO:0000256" key="10">
    <source>
        <dbReference type="ARBA" id="ARBA00025614"/>
    </source>
</evidence>
<evidence type="ECO:0000256" key="5">
    <source>
        <dbReference type="ARBA" id="ARBA00022989"/>
    </source>
</evidence>
<dbReference type="RefSeq" id="WP_379539119.1">
    <property type="nucleotide sequence ID" value="NZ_JBHSDR010000006.1"/>
</dbReference>
<keyword evidence="12" id="KW-1003">Cell membrane</keyword>
<organism evidence="14 15">
    <name type="scientific">Novosphingobium tardum</name>
    <dbReference type="NCBI Taxonomy" id="1538021"/>
    <lineage>
        <taxon>Bacteria</taxon>
        <taxon>Pseudomonadati</taxon>
        <taxon>Pseudomonadota</taxon>
        <taxon>Alphaproteobacteria</taxon>
        <taxon>Sphingomonadales</taxon>
        <taxon>Sphingomonadaceae</taxon>
        <taxon>Novosphingobium</taxon>
    </lineage>
</organism>
<evidence type="ECO:0000256" key="6">
    <source>
        <dbReference type="ARBA" id="ARBA00023065"/>
    </source>
</evidence>
<evidence type="ECO:0000256" key="11">
    <source>
        <dbReference type="ARBA" id="ARBA00037847"/>
    </source>
</evidence>
<keyword evidence="5 12" id="KW-1133">Transmembrane helix</keyword>
<evidence type="ECO:0000256" key="3">
    <source>
        <dbReference type="ARBA" id="ARBA00022692"/>
    </source>
</evidence>
<proteinExistence type="inferred from homology"/>
<keyword evidence="15" id="KW-1185">Reference proteome</keyword>
<comment type="subcellular location">
    <subcellularLocation>
        <location evidence="12">Cell membrane</location>
        <topology evidence="12">Single-pass membrane protein</topology>
    </subcellularLocation>
    <subcellularLocation>
        <location evidence="11">Endomembrane system</location>
        <topology evidence="11">Single-pass membrane protein</topology>
    </subcellularLocation>
</comment>
<evidence type="ECO:0000256" key="13">
    <source>
        <dbReference type="RuleBase" id="RU003848"/>
    </source>
</evidence>
<comment type="function">
    <text evidence="9 12">F(1)F(0) ATP synthase produces ATP from ADP in the presence of a proton or sodium gradient. F-type ATPases consist of two structural domains, F(1) containing the extramembraneous catalytic core and F(0) containing the membrane proton channel, linked together by a central stalk and a peripheral stalk. During catalysis, ATP synthesis in the catalytic domain of F(1) is coupled via a rotary mechanism of the central stalk subunits to proton translocation.</text>
</comment>
<dbReference type="Pfam" id="PF00430">
    <property type="entry name" value="ATP-synt_B"/>
    <property type="match status" value="1"/>
</dbReference>
<keyword evidence="2 12" id="KW-0138">CF(0)</keyword>
<comment type="function">
    <text evidence="10">Component of the F(0) channel, it forms part of the peripheral stalk, linking F(1) to F(0). The b'-subunit is a diverged and duplicated form of b found in plants and photosynthetic bacteria.</text>
</comment>
<feature type="transmembrane region" description="Helical" evidence="12">
    <location>
        <begin position="30"/>
        <end position="47"/>
    </location>
</feature>
<evidence type="ECO:0000256" key="12">
    <source>
        <dbReference type="HAMAP-Rule" id="MF_01398"/>
    </source>
</evidence>
<dbReference type="EMBL" id="JBHSDR010000006">
    <property type="protein sequence ID" value="MFC4295651.1"/>
    <property type="molecule type" value="Genomic_DNA"/>
</dbReference>
<dbReference type="CDD" id="cd06503">
    <property type="entry name" value="ATP-synt_Fo_b"/>
    <property type="match status" value="1"/>
</dbReference>
<dbReference type="HAMAP" id="MF_01398">
    <property type="entry name" value="ATP_synth_b_bprime"/>
    <property type="match status" value="1"/>
</dbReference>
<dbReference type="InterPro" id="IPR002146">
    <property type="entry name" value="ATP_synth_b/b'su_bac/chlpt"/>
</dbReference>
<evidence type="ECO:0000313" key="15">
    <source>
        <dbReference type="Proteomes" id="UP001595828"/>
    </source>
</evidence>
<evidence type="ECO:0000256" key="9">
    <source>
        <dbReference type="ARBA" id="ARBA00025198"/>
    </source>
</evidence>
<accession>A0ABV8RTU5</accession>
<evidence type="ECO:0000313" key="14">
    <source>
        <dbReference type="EMBL" id="MFC4295651.1"/>
    </source>
</evidence>
<evidence type="ECO:0000256" key="4">
    <source>
        <dbReference type="ARBA" id="ARBA00022781"/>
    </source>
</evidence>
<keyword evidence="8 12" id="KW-0066">ATP synthesis</keyword>
<sequence>MAQPVPTTETAHTEVAGEHEATLLGLGAEGWVYVGVTIFLLIAIFVAKAHKKVVEALDAQIAETRRTLDDAASIRKEAEALLASAKTQHEASAKHAAEMIDHARHEAEAIVAKAETDTTDMIARREKMATDKIEAAERAAVEAMRAQTAGAAARAARALIAETHDAGSDRALVDAAIADIGAR</sequence>
<keyword evidence="7 12" id="KW-0472">Membrane</keyword>
<comment type="caution">
    <text evidence="14">The sequence shown here is derived from an EMBL/GenBank/DDBJ whole genome shotgun (WGS) entry which is preliminary data.</text>
</comment>
<keyword evidence="4 12" id="KW-0375">Hydrogen ion transport</keyword>
<protein>
    <recommendedName>
        <fullName evidence="12">ATP synthase subunit b</fullName>
    </recommendedName>
    <alternativeName>
        <fullName evidence="12">ATP synthase F(0) sector subunit b</fullName>
    </alternativeName>
    <alternativeName>
        <fullName evidence="12">ATPase subunit I</fullName>
    </alternativeName>
    <alternativeName>
        <fullName evidence="12">F-type ATPase subunit b</fullName>
        <shortName evidence="12">F-ATPase subunit b</shortName>
    </alternativeName>
</protein>
<evidence type="ECO:0000256" key="1">
    <source>
        <dbReference type="ARBA" id="ARBA00022448"/>
    </source>
</evidence>
<name>A0ABV8RTU5_9SPHN</name>
<keyword evidence="6 12" id="KW-0406">Ion transport</keyword>
<dbReference type="Proteomes" id="UP001595828">
    <property type="component" value="Unassembled WGS sequence"/>
</dbReference>
<keyword evidence="1 12" id="KW-0813">Transport</keyword>
<evidence type="ECO:0000256" key="2">
    <source>
        <dbReference type="ARBA" id="ARBA00022547"/>
    </source>
</evidence>
<evidence type="ECO:0000256" key="7">
    <source>
        <dbReference type="ARBA" id="ARBA00023136"/>
    </source>
</evidence>
<reference evidence="15" key="1">
    <citation type="journal article" date="2019" name="Int. J. Syst. Evol. Microbiol.">
        <title>The Global Catalogue of Microorganisms (GCM) 10K type strain sequencing project: providing services to taxonomists for standard genome sequencing and annotation.</title>
        <authorList>
            <consortium name="The Broad Institute Genomics Platform"/>
            <consortium name="The Broad Institute Genome Sequencing Center for Infectious Disease"/>
            <person name="Wu L."/>
            <person name="Ma J."/>
        </authorList>
    </citation>
    <scope>NUCLEOTIDE SEQUENCE [LARGE SCALE GENOMIC DNA]</scope>
    <source>
        <strain evidence="15">CGMCC 1.12989</strain>
    </source>
</reference>
<comment type="similarity">
    <text evidence="12 13">Belongs to the ATPase B chain family.</text>
</comment>